<dbReference type="EMBL" id="GBXM01095425">
    <property type="protein sequence ID" value="JAH13152.1"/>
    <property type="molecule type" value="Transcribed_RNA"/>
</dbReference>
<accession>A0A0E9Q9D5</accession>
<evidence type="ECO:0000256" key="1">
    <source>
        <dbReference type="SAM" id="SignalP"/>
    </source>
</evidence>
<feature type="chain" id="PRO_5002431050" evidence="1">
    <location>
        <begin position="17"/>
        <end position="39"/>
    </location>
</feature>
<keyword evidence="1" id="KW-0732">Signal</keyword>
<reference evidence="2" key="1">
    <citation type="submission" date="2014-11" db="EMBL/GenBank/DDBJ databases">
        <authorList>
            <person name="Amaro Gonzalez C."/>
        </authorList>
    </citation>
    <scope>NUCLEOTIDE SEQUENCE</scope>
</reference>
<sequence>MHCAQLFFVLIFYACTDLCILSMSHLKLGVGPGVENIIN</sequence>
<protein>
    <submittedName>
        <fullName evidence="2">Uncharacterized protein</fullName>
    </submittedName>
</protein>
<dbReference type="AlphaFoldDB" id="A0A0E9Q9D5"/>
<organism evidence="2">
    <name type="scientific">Anguilla anguilla</name>
    <name type="common">European freshwater eel</name>
    <name type="synonym">Muraena anguilla</name>
    <dbReference type="NCBI Taxonomy" id="7936"/>
    <lineage>
        <taxon>Eukaryota</taxon>
        <taxon>Metazoa</taxon>
        <taxon>Chordata</taxon>
        <taxon>Craniata</taxon>
        <taxon>Vertebrata</taxon>
        <taxon>Euteleostomi</taxon>
        <taxon>Actinopterygii</taxon>
        <taxon>Neopterygii</taxon>
        <taxon>Teleostei</taxon>
        <taxon>Anguilliformes</taxon>
        <taxon>Anguillidae</taxon>
        <taxon>Anguilla</taxon>
    </lineage>
</organism>
<reference evidence="2" key="2">
    <citation type="journal article" date="2015" name="Fish Shellfish Immunol.">
        <title>Early steps in the European eel (Anguilla anguilla)-Vibrio vulnificus interaction in the gills: Role of the RtxA13 toxin.</title>
        <authorList>
            <person name="Callol A."/>
            <person name="Pajuelo D."/>
            <person name="Ebbesson L."/>
            <person name="Teles M."/>
            <person name="MacKenzie S."/>
            <person name="Amaro C."/>
        </authorList>
    </citation>
    <scope>NUCLEOTIDE SEQUENCE</scope>
</reference>
<evidence type="ECO:0000313" key="2">
    <source>
        <dbReference type="EMBL" id="JAH13152.1"/>
    </source>
</evidence>
<name>A0A0E9Q9D5_ANGAN</name>
<proteinExistence type="predicted"/>
<feature type="signal peptide" evidence="1">
    <location>
        <begin position="1"/>
        <end position="16"/>
    </location>
</feature>